<dbReference type="Gene3D" id="3.40.50.1820">
    <property type="entry name" value="alpha/beta hydrolase"/>
    <property type="match status" value="1"/>
</dbReference>
<dbReference type="PANTHER" id="PTHR48081">
    <property type="entry name" value="AB HYDROLASE SUPERFAMILY PROTEIN C4A8.06C"/>
    <property type="match status" value="1"/>
</dbReference>
<dbReference type="InterPro" id="IPR049492">
    <property type="entry name" value="BD-FAE-like_dom"/>
</dbReference>
<evidence type="ECO:0000259" key="2">
    <source>
        <dbReference type="Pfam" id="PF20434"/>
    </source>
</evidence>
<evidence type="ECO:0000313" key="4">
    <source>
        <dbReference type="Proteomes" id="UP001139485"/>
    </source>
</evidence>
<dbReference type="SUPFAM" id="SSF53474">
    <property type="entry name" value="alpha/beta-Hydrolases"/>
    <property type="match status" value="1"/>
</dbReference>
<dbReference type="GO" id="GO:0016787">
    <property type="term" value="F:hydrolase activity"/>
    <property type="evidence" value="ECO:0007669"/>
    <property type="project" value="UniProtKB-KW"/>
</dbReference>
<dbReference type="Proteomes" id="UP001139485">
    <property type="component" value="Unassembled WGS sequence"/>
</dbReference>
<dbReference type="InterPro" id="IPR050300">
    <property type="entry name" value="GDXG_lipolytic_enzyme"/>
</dbReference>
<gene>
    <name evidence="3" type="ORF">M8330_14135</name>
</gene>
<comment type="caution">
    <text evidence="3">The sequence shown here is derived from an EMBL/GenBank/DDBJ whole genome shotgun (WGS) entry which is preliminary data.</text>
</comment>
<dbReference type="AlphaFoldDB" id="A0A9X2IH52"/>
<dbReference type="RefSeq" id="WP_250827859.1">
    <property type="nucleotide sequence ID" value="NZ_JAMOIL010000017.1"/>
</dbReference>
<dbReference type="Pfam" id="PF20434">
    <property type="entry name" value="BD-FAE"/>
    <property type="match status" value="1"/>
</dbReference>
<accession>A0A9X2IH52</accession>
<name>A0A9X2IH52_9ACTN</name>
<proteinExistence type="predicted"/>
<evidence type="ECO:0000313" key="3">
    <source>
        <dbReference type="EMBL" id="MCM0621430.1"/>
    </source>
</evidence>
<dbReference type="PANTHER" id="PTHR48081:SF13">
    <property type="entry name" value="ALPHA_BETA HYDROLASE"/>
    <property type="match status" value="1"/>
</dbReference>
<protein>
    <submittedName>
        <fullName evidence="3">Alpha/beta hydrolase</fullName>
    </submittedName>
</protein>
<keyword evidence="1 3" id="KW-0378">Hydrolase</keyword>
<organism evidence="3 4">
    <name type="scientific">Nocardioides bruguierae</name>
    <dbReference type="NCBI Taxonomy" id="2945102"/>
    <lineage>
        <taxon>Bacteria</taxon>
        <taxon>Bacillati</taxon>
        <taxon>Actinomycetota</taxon>
        <taxon>Actinomycetes</taxon>
        <taxon>Propionibacteriales</taxon>
        <taxon>Nocardioidaceae</taxon>
        <taxon>Nocardioides</taxon>
    </lineage>
</organism>
<dbReference type="InterPro" id="IPR029058">
    <property type="entry name" value="AB_hydrolase_fold"/>
</dbReference>
<feature type="domain" description="BD-FAE-like" evidence="2">
    <location>
        <begin position="43"/>
        <end position="261"/>
    </location>
</feature>
<keyword evidence="4" id="KW-1185">Reference proteome</keyword>
<sequence length="299" mass="31093">MPRPPIVPPFDAPFAAPLVTPAGHRLLPGLAYASTDGGRPLELDVHLPLAPTDAPLPVVLFVHGGAWRVGRRTGVGPMFSPAAYEPFVEVTRAGWAVVSIDYRLTGEAAWPTQLHDVKAALRFVRHRADELGVDPDRVAIWGESAGAHLAAMAALTGDSGDASLEGSVGVTGPSTALSRAICWYTPTDLREISADRGEDPTTSSSPEALLVGGAVTDVADVATHASPVTHVHAGAPPFLLVHGTADSVVAHVQSERLRDRLAEVGVPVELVSVEGAEHAWMADKDAAQTALAAMLAALA</sequence>
<dbReference type="EMBL" id="JAMOIL010000017">
    <property type="protein sequence ID" value="MCM0621430.1"/>
    <property type="molecule type" value="Genomic_DNA"/>
</dbReference>
<reference evidence="3" key="1">
    <citation type="submission" date="2022-05" db="EMBL/GenBank/DDBJ databases">
        <authorList>
            <person name="Tuo L."/>
        </authorList>
    </citation>
    <scope>NUCLEOTIDE SEQUENCE</scope>
    <source>
        <strain evidence="3">BSK12Z-4</strain>
    </source>
</reference>
<evidence type="ECO:0000256" key="1">
    <source>
        <dbReference type="ARBA" id="ARBA00022801"/>
    </source>
</evidence>